<gene>
    <name evidence="3" type="ORF">HZH68_003425</name>
</gene>
<name>A0A834NP17_VESGE</name>
<dbReference type="Pfam" id="PF00855">
    <property type="entry name" value="PWWP"/>
    <property type="match status" value="1"/>
</dbReference>
<accession>A0A834NP17</accession>
<dbReference type="SUPFAM" id="SSF63748">
    <property type="entry name" value="Tudor/PWWP/MBT"/>
    <property type="match status" value="1"/>
</dbReference>
<dbReference type="GO" id="GO:0010369">
    <property type="term" value="C:chromocenter"/>
    <property type="evidence" value="ECO:0007669"/>
    <property type="project" value="TreeGrafter"/>
</dbReference>
<dbReference type="PANTHER" id="PTHR16112">
    <property type="entry name" value="METHYL-CPG BINDING PROTEIN, DROSOPHILA"/>
    <property type="match status" value="1"/>
</dbReference>
<sequence length="264" mass="29060">MLKRDPGDLIFVCFLINARSIRKNDDAIAEKRNETHGLMRILVGSVIIDMILACETLKQAEGVVSTVRCEGREHALGRGIKRKLESIHSMHSTLHEDQDVAETKVEEKKQWKLEVGELVWGAARGSPAWPGKVESLGPPGTMTVGVRWYGGGGSLTQVDVKALKSLSEGLEAHHRARKKFRKSRKLNMQLENAIQEAMAELDKISESSHHREKTASAVRRSSKVSSSPTTTTRSPAGNAVSKRSSKRSMGASLDNGKADQKQCR</sequence>
<keyword evidence="4" id="KW-1185">Reference proteome</keyword>
<dbReference type="Gene3D" id="2.30.30.140">
    <property type="match status" value="1"/>
</dbReference>
<comment type="caution">
    <text evidence="3">The sequence shown here is derived from an EMBL/GenBank/DDBJ whole genome shotgun (WGS) entry which is preliminary data.</text>
</comment>
<reference evidence="3" key="1">
    <citation type="journal article" date="2020" name="G3 (Bethesda)">
        <title>High-Quality Assemblies for Three Invasive Social Wasps from the &lt;i&gt;Vespula&lt;/i&gt; Genus.</title>
        <authorList>
            <person name="Harrop T.W.R."/>
            <person name="Guhlin J."/>
            <person name="McLaughlin G.M."/>
            <person name="Permina E."/>
            <person name="Stockwell P."/>
            <person name="Gilligan J."/>
            <person name="Le Lec M.F."/>
            <person name="Gruber M.A.M."/>
            <person name="Quinn O."/>
            <person name="Lovegrove M."/>
            <person name="Duncan E.J."/>
            <person name="Remnant E.J."/>
            <person name="Van Eeckhoven J."/>
            <person name="Graham B."/>
            <person name="Knapp R.A."/>
            <person name="Langford K.W."/>
            <person name="Kronenberg Z."/>
            <person name="Press M.O."/>
            <person name="Eacker S.M."/>
            <person name="Wilson-Rankin E.E."/>
            <person name="Purcell J."/>
            <person name="Lester P.J."/>
            <person name="Dearden P.K."/>
        </authorList>
    </citation>
    <scope>NUCLEOTIDE SEQUENCE</scope>
    <source>
        <strain evidence="3">Linc-1</strain>
    </source>
</reference>
<protein>
    <recommendedName>
        <fullName evidence="2">PWWP domain-containing protein</fullName>
    </recommendedName>
</protein>
<dbReference type="InterPro" id="IPR000313">
    <property type="entry name" value="PWWP_dom"/>
</dbReference>
<dbReference type="GO" id="GO:0005634">
    <property type="term" value="C:nucleus"/>
    <property type="evidence" value="ECO:0007669"/>
    <property type="project" value="TreeGrafter"/>
</dbReference>
<feature type="region of interest" description="Disordered" evidence="1">
    <location>
        <begin position="204"/>
        <end position="264"/>
    </location>
</feature>
<dbReference type="PROSITE" id="PS50812">
    <property type="entry name" value="PWWP"/>
    <property type="match status" value="1"/>
</dbReference>
<proteinExistence type="predicted"/>
<evidence type="ECO:0000259" key="2">
    <source>
        <dbReference type="PROSITE" id="PS50812"/>
    </source>
</evidence>
<evidence type="ECO:0000313" key="4">
    <source>
        <dbReference type="Proteomes" id="UP000617340"/>
    </source>
</evidence>
<feature type="domain" description="PWWP" evidence="2">
    <location>
        <begin position="115"/>
        <end position="169"/>
    </location>
</feature>
<organism evidence="3 4">
    <name type="scientific">Vespula germanica</name>
    <name type="common">German yellow jacket</name>
    <name type="synonym">Paravespula germanica</name>
    <dbReference type="NCBI Taxonomy" id="30212"/>
    <lineage>
        <taxon>Eukaryota</taxon>
        <taxon>Metazoa</taxon>
        <taxon>Ecdysozoa</taxon>
        <taxon>Arthropoda</taxon>
        <taxon>Hexapoda</taxon>
        <taxon>Insecta</taxon>
        <taxon>Pterygota</taxon>
        <taxon>Neoptera</taxon>
        <taxon>Endopterygota</taxon>
        <taxon>Hymenoptera</taxon>
        <taxon>Apocrita</taxon>
        <taxon>Aculeata</taxon>
        <taxon>Vespoidea</taxon>
        <taxon>Vespidae</taxon>
        <taxon>Vespinae</taxon>
        <taxon>Vespula</taxon>
    </lineage>
</organism>
<evidence type="ECO:0000313" key="3">
    <source>
        <dbReference type="EMBL" id="KAF7414936.1"/>
    </source>
</evidence>
<dbReference type="PANTHER" id="PTHR16112:SF16">
    <property type="entry name" value="SIX-BANDED, ISOFORM H"/>
    <property type="match status" value="1"/>
</dbReference>
<dbReference type="Proteomes" id="UP000617340">
    <property type="component" value="Unassembled WGS sequence"/>
</dbReference>
<dbReference type="GO" id="GO:0003682">
    <property type="term" value="F:chromatin binding"/>
    <property type="evidence" value="ECO:0007669"/>
    <property type="project" value="TreeGrafter"/>
</dbReference>
<feature type="compositionally biased region" description="Low complexity" evidence="1">
    <location>
        <begin position="215"/>
        <end position="236"/>
    </location>
</feature>
<evidence type="ECO:0000256" key="1">
    <source>
        <dbReference type="SAM" id="MobiDB-lite"/>
    </source>
</evidence>
<dbReference type="EMBL" id="JACSDZ010000002">
    <property type="protein sequence ID" value="KAF7414936.1"/>
    <property type="molecule type" value="Genomic_DNA"/>
</dbReference>
<dbReference type="AlphaFoldDB" id="A0A834NP17"/>